<evidence type="ECO:0000313" key="1">
    <source>
        <dbReference type="EMBL" id="KKL77840.1"/>
    </source>
</evidence>
<organism evidence="1">
    <name type="scientific">marine sediment metagenome</name>
    <dbReference type="NCBI Taxonomy" id="412755"/>
    <lineage>
        <taxon>unclassified sequences</taxon>
        <taxon>metagenomes</taxon>
        <taxon>ecological metagenomes</taxon>
    </lineage>
</organism>
<dbReference type="AlphaFoldDB" id="A0A0F9H854"/>
<dbReference type="EMBL" id="LAZR01023634">
    <property type="protein sequence ID" value="KKL77840.1"/>
    <property type="molecule type" value="Genomic_DNA"/>
</dbReference>
<protein>
    <submittedName>
        <fullName evidence="1">Uncharacterized protein</fullName>
    </submittedName>
</protein>
<gene>
    <name evidence="1" type="ORF">LCGC14_2030850</name>
</gene>
<comment type="caution">
    <text evidence="1">The sequence shown here is derived from an EMBL/GenBank/DDBJ whole genome shotgun (WGS) entry which is preliminary data.</text>
</comment>
<proteinExistence type="predicted"/>
<name>A0A0F9H854_9ZZZZ</name>
<sequence length="132" mass="14673">MNLEEAQGIIEEFADKGGSGHICGVSSQGLSDKDIITIAESIQALLMDNINTYSHRKLKVTNSQEITLGCNGCRIPEVLIQGEQWQIGKGMAINKWNRRPRINEEDILYGVKNNDNCKDNDCKGCAIYEEEA</sequence>
<accession>A0A0F9H854</accession>
<reference evidence="1" key="1">
    <citation type="journal article" date="2015" name="Nature">
        <title>Complex archaea that bridge the gap between prokaryotes and eukaryotes.</title>
        <authorList>
            <person name="Spang A."/>
            <person name="Saw J.H."/>
            <person name="Jorgensen S.L."/>
            <person name="Zaremba-Niedzwiedzka K."/>
            <person name="Martijn J."/>
            <person name="Lind A.E."/>
            <person name="van Eijk R."/>
            <person name="Schleper C."/>
            <person name="Guy L."/>
            <person name="Ettema T.J."/>
        </authorList>
    </citation>
    <scope>NUCLEOTIDE SEQUENCE</scope>
</reference>